<dbReference type="Proteomes" id="UP000650466">
    <property type="component" value="Unassembled WGS sequence"/>
</dbReference>
<evidence type="ECO:0000313" key="2">
    <source>
        <dbReference type="EMBL" id="MBD0381976.1"/>
    </source>
</evidence>
<gene>
    <name evidence="2" type="ORF">ICC18_17820</name>
</gene>
<protein>
    <submittedName>
        <fullName evidence="2">DUF2306 domain-containing protein</fullName>
    </submittedName>
</protein>
<organism evidence="2 3">
    <name type="scientific">Paenibacillus sedimenti</name>
    <dbReference type="NCBI Taxonomy" id="2770274"/>
    <lineage>
        <taxon>Bacteria</taxon>
        <taxon>Bacillati</taxon>
        <taxon>Bacillota</taxon>
        <taxon>Bacilli</taxon>
        <taxon>Bacillales</taxon>
        <taxon>Paenibacillaceae</taxon>
        <taxon>Paenibacillus</taxon>
    </lineage>
</organism>
<feature type="transmembrane region" description="Helical" evidence="1">
    <location>
        <begin position="119"/>
        <end position="139"/>
    </location>
</feature>
<dbReference type="InterPro" id="IPR018750">
    <property type="entry name" value="DUF2306_membrane"/>
</dbReference>
<keyword evidence="1" id="KW-0472">Membrane</keyword>
<proteinExistence type="predicted"/>
<dbReference type="EMBL" id="JACVVD010000006">
    <property type="protein sequence ID" value="MBD0381976.1"/>
    <property type="molecule type" value="Genomic_DNA"/>
</dbReference>
<dbReference type="Pfam" id="PF10067">
    <property type="entry name" value="DUF2306"/>
    <property type="match status" value="1"/>
</dbReference>
<feature type="transmembrane region" description="Helical" evidence="1">
    <location>
        <begin position="49"/>
        <end position="68"/>
    </location>
</feature>
<feature type="transmembrane region" description="Helical" evidence="1">
    <location>
        <begin position="7"/>
        <end position="29"/>
    </location>
</feature>
<sequence length="209" mass="23813">MPKSKLLYLLMLIVSIVFIIYVLYINFIYDPQAAEFLSRKTNLKRSVNIPAWLTVMKVHVVLACLAMVSGAVNFSHRIQRKYRKFHRINGYVYLISVIAVVITSGYMAPYSTGGKVNSIAFNLLNIIWPIVTITAIVKIKKKQVNNHRKWMVRSYAFCFTNMAIHMITSVFNNGFGIAYSTSYTIGVYGSILLLPLLAEAVFRFKSRVP</sequence>
<keyword evidence="1" id="KW-1133">Transmembrane helix</keyword>
<accession>A0A926KRU3</accession>
<evidence type="ECO:0000256" key="1">
    <source>
        <dbReference type="SAM" id="Phobius"/>
    </source>
</evidence>
<dbReference type="RefSeq" id="WP_188175775.1">
    <property type="nucleotide sequence ID" value="NZ_JACVVD010000006.1"/>
</dbReference>
<evidence type="ECO:0000313" key="3">
    <source>
        <dbReference type="Proteomes" id="UP000650466"/>
    </source>
</evidence>
<feature type="transmembrane region" description="Helical" evidence="1">
    <location>
        <begin position="88"/>
        <end position="107"/>
    </location>
</feature>
<keyword evidence="3" id="KW-1185">Reference proteome</keyword>
<keyword evidence="1" id="KW-0812">Transmembrane</keyword>
<dbReference type="AlphaFoldDB" id="A0A926KRU3"/>
<feature type="transmembrane region" description="Helical" evidence="1">
    <location>
        <begin position="151"/>
        <end position="171"/>
    </location>
</feature>
<comment type="caution">
    <text evidence="2">The sequence shown here is derived from an EMBL/GenBank/DDBJ whole genome shotgun (WGS) entry which is preliminary data.</text>
</comment>
<reference evidence="2" key="1">
    <citation type="submission" date="2020-09" db="EMBL/GenBank/DDBJ databases">
        <title>Draft Genome Sequence of Paenibacillus sp. WST5.</title>
        <authorList>
            <person name="Bao Z."/>
        </authorList>
    </citation>
    <scope>NUCLEOTIDE SEQUENCE</scope>
    <source>
        <strain evidence="2">WST5</strain>
    </source>
</reference>
<feature type="transmembrane region" description="Helical" evidence="1">
    <location>
        <begin position="177"/>
        <end position="197"/>
    </location>
</feature>
<name>A0A926KRU3_9BACL</name>